<organism evidence="3 4">
    <name type="scientific">Enterococcus casseliflavus</name>
    <name type="common">Enterococcus flavescens</name>
    <dbReference type="NCBI Taxonomy" id="37734"/>
    <lineage>
        <taxon>Bacteria</taxon>
        <taxon>Bacillati</taxon>
        <taxon>Bacillota</taxon>
        <taxon>Bacilli</taxon>
        <taxon>Lactobacillales</taxon>
        <taxon>Enterococcaceae</taxon>
        <taxon>Enterococcus</taxon>
    </lineage>
</organism>
<dbReference type="Proteomes" id="UP000286288">
    <property type="component" value="Unassembled WGS sequence"/>
</dbReference>
<reference evidence="3 4" key="1">
    <citation type="submission" date="2018-08" db="EMBL/GenBank/DDBJ databases">
        <title>A genome reference for cultivated species of the human gut microbiota.</title>
        <authorList>
            <person name="Zou Y."/>
            <person name="Xue W."/>
            <person name="Luo G."/>
        </authorList>
    </citation>
    <scope>NUCLEOTIDE SEQUENCE [LARGE SCALE GENOMIC DNA]</scope>
    <source>
        <strain evidence="3 4">AF48-16</strain>
    </source>
</reference>
<proteinExistence type="predicted"/>
<feature type="region of interest" description="Disordered" evidence="1">
    <location>
        <begin position="36"/>
        <end position="62"/>
    </location>
</feature>
<gene>
    <name evidence="3" type="ORF">DW084_18500</name>
    <name evidence="2" type="ORF">P7I32_13440</name>
</gene>
<dbReference type="RefSeq" id="WP_015510099.1">
    <property type="nucleotide sequence ID" value="NZ_CABGRH010000011.1"/>
</dbReference>
<dbReference type="Proteomes" id="UP001268896">
    <property type="component" value="Unassembled WGS sequence"/>
</dbReference>
<evidence type="ECO:0000313" key="4">
    <source>
        <dbReference type="Proteomes" id="UP000286288"/>
    </source>
</evidence>
<name>A0A415EIT7_ENTCA</name>
<feature type="compositionally biased region" description="Basic and acidic residues" evidence="1">
    <location>
        <begin position="44"/>
        <end position="62"/>
    </location>
</feature>
<dbReference type="EMBL" id="QRMZ01000068">
    <property type="protein sequence ID" value="RHK01315.1"/>
    <property type="molecule type" value="Genomic_DNA"/>
</dbReference>
<evidence type="ECO:0000313" key="2">
    <source>
        <dbReference type="EMBL" id="MDT2965614.1"/>
    </source>
</evidence>
<dbReference type="EMBL" id="JARQDV010000010">
    <property type="protein sequence ID" value="MDT2965614.1"/>
    <property type="molecule type" value="Genomic_DNA"/>
</dbReference>
<dbReference type="GeneID" id="15142832"/>
<reference evidence="2" key="2">
    <citation type="submission" date="2023-03" db="EMBL/GenBank/DDBJ databases">
        <authorList>
            <person name="Shen W."/>
            <person name="Cai J."/>
        </authorList>
    </citation>
    <scope>NUCLEOTIDE SEQUENCE</scope>
    <source>
        <strain evidence="2">K72-2</strain>
    </source>
</reference>
<evidence type="ECO:0000313" key="3">
    <source>
        <dbReference type="EMBL" id="RHK01315.1"/>
    </source>
</evidence>
<evidence type="ECO:0000256" key="1">
    <source>
        <dbReference type="SAM" id="MobiDB-lite"/>
    </source>
</evidence>
<protein>
    <submittedName>
        <fullName evidence="3">Uncharacterized protein</fullName>
    </submittedName>
</protein>
<accession>A0A415EIT7</accession>
<dbReference type="AlphaFoldDB" id="A0A415EIT7"/>
<comment type="caution">
    <text evidence="3">The sequence shown here is derived from an EMBL/GenBank/DDBJ whole genome shotgun (WGS) entry which is preliminary data.</text>
</comment>
<sequence length="62" mass="7099">MDFEEKDYFMRYTKIAAQGLSKFIKQGSVDEILQLDEQQSGQKQEADTAKDKSEPKNKKAPS</sequence>